<evidence type="ECO:0000313" key="1">
    <source>
        <dbReference type="EMBL" id="KUM23577.1"/>
    </source>
</evidence>
<accession>A0A101KMJ7</accession>
<protein>
    <submittedName>
        <fullName evidence="1">Uncharacterized protein</fullName>
    </submittedName>
</protein>
<reference evidence="1 2" key="1">
    <citation type="submission" date="2015-12" db="EMBL/GenBank/DDBJ databases">
        <title>Draft genome sequence of Mesorhizobium sp. UFLA 01-765, a multitolerant efficient symbiont and plant-growth promoting strain isolated from Zn-mining soil using Leucaena leucocephala as a trap plant.</title>
        <authorList>
            <person name="Rangel W.M."/>
            <person name="Thijs S."/>
            <person name="Longatti S.M."/>
            <person name="Moreira F.M."/>
            <person name="Weyens N."/>
            <person name="Vangronsveld J."/>
            <person name="Van Hamme J.D."/>
            <person name="Bottos E.M."/>
            <person name="Rineau F."/>
        </authorList>
    </citation>
    <scope>NUCLEOTIDE SEQUENCE [LARGE SCALE GENOMIC DNA]</scope>
    <source>
        <strain evidence="1 2">UFLA 01-765</strain>
    </source>
</reference>
<proteinExistence type="predicted"/>
<dbReference type="AlphaFoldDB" id="A0A101KMJ7"/>
<comment type="caution">
    <text evidence="1">The sequence shown here is derived from an EMBL/GenBank/DDBJ whole genome shotgun (WGS) entry which is preliminary data.</text>
</comment>
<organism evidence="1 2">
    <name type="scientific">Rhizobium loti</name>
    <name type="common">Mesorhizobium loti</name>
    <dbReference type="NCBI Taxonomy" id="381"/>
    <lineage>
        <taxon>Bacteria</taxon>
        <taxon>Pseudomonadati</taxon>
        <taxon>Pseudomonadota</taxon>
        <taxon>Alphaproteobacteria</taxon>
        <taxon>Hyphomicrobiales</taxon>
        <taxon>Phyllobacteriaceae</taxon>
        <taxon>Mesorhizobium</taxon>
    </lineage>
</organism>
<name>A0A101KMJ7_RHILI</name>
<evidence type="ECO:0000313" key="2">
    <source>
        <dbReference type="Proteomes" id="UP000053176"/>
    </source>
</evidence>
<dbReference type="Proteomes" id="UP000053176">
    <property type="component" value="Unassembled WGS sequence"/>
</dbReference>
<sequence>MLGAKDINPAMRERILSSFGQDTDERALGDQLQQQPGNVDAAIQLTKALLEHIRRSMNRL</sequence>
<dbReference type="EMBL" id="LPWA01000163">
    <property type="protein sequence ID" value="KUM23577.1"/>
    <property type="molecule type" value="Genomic_DNA"/>
</dbReference>
<gene>
    <name evidence="1" type="ORF">AU467_33485</name>
</gene>